<keyword evidence="5 8" id="KW-0378">Hydrolase</keyword>
<comment type="caution">
    <text evidence="11">The sequence shown here is derived from an EMBL/GenBank/DDBJ whole genome shotgun (WGS) entry which is preliminary data.</text>
</comment>
<evidence type="ECO:0000313" key="11">
    <source>
        <dbReference type="EMBL" id="KAK0390791.1"/>
    </source>
</evidence>
<dbReference type="CDD" id="cd05474">
    <property type="entry name" value="SAP_like"/>
    <property type="match status" value="1"/>
</dbReference>
<evidence type="ECO:0000256" key="7">
    <source>
        <dbReference type="PIRSR" id="PIRSR601461-2"/>
    </source>
</evidence>
<proteinExistence type="inferred from homology"/>
<reference evidence="11" key="1">
    <citation type="submission" date="2022-10" db="EMBL/GenBank/DDBJ databases">
        <title>Determination and structural analysis of whole genome sequence of Sarocladium strictum F4-1.</title>
        <authorList>
            <person name="Hu L."/>
            <person name="Jiang Y."/>
        </authorList>
    </citation>
    <scope>NUCLEOTIDE SEQUENCE</scope>
    <source>
        <strain evidence="11">F4-1</strain>
    </source>
</reference>
<feature type="disulfide bond" evidence="7">
    <location>
        <begin position="323"/>
        <end position="358"/>
    </location>
</feature>
<evidence type="ECO:0000256" key="5">
    <source>
        <dbReference type="ARBA" id="ARBA00022801"/>
    </source>
</evidence>
<evidence type="ECO:0000256" key="2">
    <source>
        <dbReference type="ARBA" id="ARBA00022670"/>
    </source>
</evidence>
<feature type="active site" evidence="6">
    <location>
        <position position="289"/>
    </location>
</feature>
<dbReference type="InterPro" id="IPR033121">
    <property type="entry name" value="PEPTIDASE_A1"/>
</dbReference>
<keyword evidence="7" id="KW-1015">Disulfide bond</keyword>
<dbReference type="InterPro" id="IPR001969">
    <property type="entry name" value="Aspartic_peptidase_AS"/>
</dbReference>
<keyword evidence="3" id="KW-0732">Signal</keyword>
<dbReference type="Gene3D" id="2.40.70.10">
    <property type="entry name" value="Acid Proteases"/>
    <property type="match status" value="2"/>
</dbReference>
<dbReference type="EMBL" id="JAPDFR010000001">
    <property type="protein sequence ID" value="KAK0390791.1"/>
    <property type="molecule type" value="Genomic_DNA"/>
</dbReference>
<dbReference type="AlphaFoldDB" id="A0AA39GPJ2"/>
<evidence type="ECO:0000259" key="10">
    <source>
        <dbReference type="PROSITE" id="PS51767"/>
    </source>
</evidence>
<sequence length="522" mass="55496">MPSLLRCATAPALFATETNAQFARAVTGDGFLAVPVGTVEKPKKDLSKVKRDDKFLETVLDNKAFWYSTDLGFGNPPQNVTVLVDTGSSALWINPDCDESSTPQQARECVSFGEYDPADSDTPPVGPFGRELLRYGDASDENTLTQARLQYYADDVWFGNVKLSNQTFGVATSSSGISQGLFGLGPDLRAGFDGTEPHNLVLHSMADQGLISSRVFALDLRHAESQTGAIIYGGIDRNKFIGTLEAVPIVIGLGGAVRLTVSLDRLGIDINGESDSWRLADDETNVLLDSGSTLTRLHFDVAYRMLAALNAEDSGEGYFLVDCSAREATGSVNFEFGGKTVRVPFSDFIIDLGDPRFCYVGVAITTEQQILGDTVLRAGYFVFDWDNKQVHIGQAANCGGSDIVAVGSGRDAVPDVTGNCDESDAIFTGTASVTRTNGNALPTQAFTTTYTVTSCPPIDQDCETGVVVTETFNAAGRPTVTVTMPPGGGDSGSDEDDAGVRPDAMTALLLVAGLVTMGWNML</sequence>
<evidence type="ECO:0000256" key="6">
    <source>
        <dbReference type="PIRSR" id="PIRSR601461-1"/>
    </source>
</evidence>
<comment type="similarity">
    <text evidence="1 8">Belongs to the peptidase A1 family.</text>
</comment>
<dbReference type="PANTHER" id="PTHR47966">
    <property type="entry name" value="BETA-SITE APP-CLEAVING ENZYME, ISOFORM A-RELATED"/>
    <property type="match status" value="1"/>
</dbReference>
<dbReference type="PANTHER" id="PTHR47966:SF65">
    <property type="entry name" value="ASPARTIC-TYPE ENDOPEPTIDASE"/>
    <property type="match status" value="1"/>
</dbReference>
<keyword evidence="12" id="KW-1185">Reference proteome</keyword>
<dbReference type="GO" id="GO:0006508">
    <property type="term" value="P:proteolysis"/>
    <property type="evidence" value="ECO:0007669"/>
    <property type="project" value="UniProtKB-KW"/>
</dbReference>
<dbReference type="InterPro" id="IPR001461">
    <property type="entry name" value="Aspartic_peptidase_A1"/>
</dbReference>
<accession>A0AA39GPJ2</accession>
<keyword evidence="4 8" id="KW-0064">Aspartyl protease</keyword>
<dbReference type="InterPro" id="IPR021109">
    <property type="entry name" value="Peptidase_aspartic_dom_sf"/>
</dbReference>
<evidence type="ECO:0000256" key="3">
    <source>
        <dbReference type="ARBA" id="ARBA00022729"/>
    </source>
</evidence>
<dbReference type="Pfam" id="PF00026">
    <property type="entry name" value="Asp"/>
    <property type="match status" value="1"/>
</dbReference>
<dbReference type="PROSITE" id="PS51767">
    <property type="entry name" value="PEPTIDASE_A1"/>
    <property type="match status" value="1"/>
</dbReference>
<feature type="active site" evidence="6">
    <location>
        <position position="85"/>
    </location>
</feature>
<dbReference type="Proteomes" id="UP001175261">
    <property type="component" value="Unassembled WGS sequence"/>
</dbReference>
<evidence type="ECO:0000313" key="12">
    <source>
        <dbReference type="Proteomes" id="UP001175261"/>
    </source>
</evidence>
<feature type="region of interest" description="Disordered" evidence="9">
    <location>
        <begin position="478"/>
        <end position="500"/>
    </location>
</feature>
<organism evidence="11 12">
    <name type="scientific">Sarocladium strictum</name>
    <name type="common">Black bundle disease fungus</name>
    <name type="synonym">Acremonium strictum</name>
    <dbReference type="NCBI Taxonomy" id="5046"/>
    <lineage>
        <taxon>Eukaryota</taxon>
        <taxon>Fungi</taxon>
        <taxon>Dikarya</taxon>
        <taxon>Ascomycota</taxon>
        <taxon>Pezizomycotina</taxon>
        <taxon>Sordariomycetes</taxon>
        <taxon>Hypocreomycetidae</taxon>
        <taxon>Hypocreales</taxon>
        <taxon>Sarocladiaceae</taxon>
        <taxon>Sarocladium</taxon>
    </lineage>
</organism>
<evidence type="ECO:0000256" key="8">
    <source>
        <dbReference type="RuleBase" id="RU000454"/>
    </source>
</evidence>
<dbReference type="PROSITE" id="PS00141">
    <property type="entry name" value="ASP_PROTEASE"/>
    <property type="match status" value="1"/>
</dbReference>
<name>A0AA39GPJ2_SARSR</name>
<dbReference type="GO" id="GO:0004190">
    <property type="term" value="F:aspartic-type endopeptidase activity"/>
    <property type="evidence" value="ECO:0007669"/>
    <property type="project" value="UniProtKB-KW"/>
</dbReference>
<evidence type="ECO:0000256" key="9">
    <source>
        <dbReference type="SAM" id="MobiDB-lite"/>
    </source>
</evidence>
<gene>
    <name evidence="11" type="ORF">NLU13_0294</name>
</gene>
<dbReference type="SUPFAM" id="SSF50630">
    <property type="entry name" value="Acid proteases"/>
    <property type="match status" value="1"/>
</dbReference>
<keyword evidence="2 8" id="KW-0645">Protease</keyword>
<evidence type="ECO:0000256" key="1">
    <source>
        <dbReference type="ARBA" id="ARBA00007447"/>
    </source>
</evidence>
<feature type="domain" description="Peptidase A1" evidence="10">
    <location>
        <begin position="67"/>
        <end position="393"/>
    </location>
</feature>
<dbReference type="PRINTS" id="PR00792">
    <property type="entry name" value="PEPSIN"/>
</dbReference>
<protein>
    <recommendedName>
        <fullName evidence="10">Peptidase A1 domain-containing protein</fullName>
    </recommendedName>
</protein>
<evidence type="ECO:0000256" key="4">
    <source>
        <dbReference type="ARBA" id="ARBA00022750"/>
    </source>
</evidence>
<dbReference type="InterPro" id="IPR033876">
    <property type="entry name" value="SAP-like"/>
</dbReference>